<evidence type="ECO:0000313" key="1">
    <source>
        <dbReference type="Proteomes" id="UP000887565"/>
    </source>
</evidence>
<proteinExistence type="predicted"/>
<name>A0A915LAV3_ROMCU</name>
<organism evidence="1 2">
    <name type="scientific">Romanomermis culicivorax</name>
    <name type="common">Nematode worm</name>
    <dbReference type="NCBI Taxonomy" id="13658"/>
    <lineage>
        <taxon>Eukaryota</taxon>
        <taxon>Metazoa</taxon>
        <taxon>Ecdysozoa</taxon>
        <taxon>Nematoda</taxon>
        <taxon>Enoplea</taxon>
        <taxon>Dorylaimia</taxon>
        <taxon>Mermithida</taxon>
        <taxon>Mermithoidea</taxon>
        <taxon>Mermithidae</taxon>
        <taxon>Romanomermis</taxon>
    </lineage>
</organism>
<dbReference type="Proteomes" id="UP000887565">
    <property type="component" value="Unplaced"/>
</dbReference>
<keyword evidence="1" id="KW-1185">Reference proteome</keyword>
<protein>
    <submittedName>
        <fullName evidence="2">Uncharacterized protein</fullName>
    </submittedName>
</protein>
<dbReference type="WBParaSite" id="nRc.2.0.1.t48219-RA">
    <property type="protein sequence ID" value="nRc.2.0.1.t48219-RA"/>
    <property type="gene ID" value="nRc.2.0.1.g48219"/>
</dbReference>
<accession>A0A915LAV3</accession>
<dbReference type="AlphaFoldDB" id="A0A915LAV3"/>
<reference evidence="2" key="1">
    <citation type="submission" date="2022-11" db="UniProtKB">
        <authorList>
            <consortium name="WormBaseParasite"/>
        </authorList>
    </citation>
    <scope>IDENTIFICATION</scope>
</reference>
<evidence type="ECO:0000313" key="2">
    <source>
        <dbReference type="WBParaSite" id="nRc.2.0.1.t48219-RA"/>
    </source>
</evidence>
<sequence length="77" mass="8009">MLMHPFASVRFVHAKRASKNVILCGSGCSGRPGNAAIGPSWLLLFAARIVIDAAPDGDQQMGETTCAAPAIVIPSDM</sequence>